<keyword evidence="4" id="KW-1185">Reference proteome</keyword>
<dbReference type="EMBL" id="JBBKTW010000012">
    <property type="protein sequence ID" value="MEN2991655.1"/>
    <property type="molecule type" value="Genomic_DNA"/>
</dbReference>
<dbReference type="PANTHER" id="PTHR11091">
    <property type="entry name" value="OXIDOREDUCTASE-RELATED"/>
    <property type="match status" value="1"/>
</dbReference>
<sequence>MRTIGRTIGDRQLRAAATALLEAAGSAPAEAAIVADHLVGANLAGHDSHGVGMIPRYVENVAAGLLHPNHAGNIVTDSGSLLVVDGGAGYGQVIMRDATDLAVARASETGAAILAVRNCHHMGRIGSYGEQVAAAGQVGLMFVNVTGARPLVAPHLGFDARFATNPICLSFPGPGGQPPVIFDAATSAVALGKCRVAMNKGDPMAAGLLIDPDGRPTTDPSVMFADPQGALLPAGGHKGYGLALFCELLAGALTGAGTVQPGNPRSDAIINSMLAIVIAPGRLVDAGWLAAETAALLDYMRTARSHPGAPVLIPGEPEIAARASRGRDGIPIDDTTLGQLRTAGLSCGMTADRLDALGLAAAA</sequence>
<protein>
    <submittedName>
        <fullName evidence="3">Malate/lactate/ureidoglycolate dehydrogenase</fullName>
    </submittedName>
</protein>
<accession>A0ABU9YSZ4</accession>
<dbReference type="PANTHER" id="PTHR11091:SF0">
    <property type="entry name" value="MALATE DEHYDROGENASE"/>
    <property type="match status" value="1"/>
</dbReference>
<dbReference type="InterPro" id="IPR043144">
    <property type="entry name" value="Mal/L-sulf/L-lact_DH-like_ah"/>
</dbReference>
<evidence type="ECO:0000313" key="3">
    <source>
        <dbReference type="EMBL" id="MEN2991655.1"/>
    </source>
</evidence>
<dbReference type="NCBIfam" id="NF007504">
    <property type="entry name" value="PRK10098.1"/>
    <property type="match status" value="1"/>
</dbReference>
<reference evidence="3 4" key="1">
    <citation type="submission" date="2024-03" db="EMBL/GenBank/DDBJ databases">
        <title>High-quality draft genome sequencing of Tistrella sp. BH-R2-4.</title>
        <authorList>
            <person name="Dong C."/>
        </authorList>
    </citation>
    <scope>NUCLEOTIDE SEQUENCE [LARGE SCALE GENOMIC DNA]</scope>
    <source>
        <strain evidence="3 4">BH-R2-4</strain>
    </source>
</reference>
<dbReference type="InterPro" id="IPR043143">
    <property type="entry name" value="Mal/L-sulf/L-lact_DH-like_NADP"/>
</dbReference>
<comment type="caution">
    <text evidence="3">The sequence shown here is derived from an EMBL/GenBank/DDBJ whole genome shotgun (WGS) entry which is preliminary data.</text>
</comment>
<dbReference type="Pfam" id="PF02615">
    <property type="entry name" value="Ldh_2"/>
    <property type="match status" value="1"/>
</dbReference>
<dbReference type="InterPro" id="IPR036111">
    <property type="entry name" value="Mal/L-sulfo/L-lacto_DH-like_sf"/>
</dbReference>
<keyword evidence="2" id="KW-0560">Oxidoreductase</keyword>
<evidence type="ECO:0000313" key="4">
    <source>
        <dbReference type="Proteomes" id="UP001413721"/>
    </source>
</evidence>
<gene>
    <name evidence="3" type="ORF">WG926_25305</name>
</gene>
<dbReference type="Gene3D" id="1.10.1530.10">
    <property type="match status" value="1"/>
</dbReference>
<proteinExistence type="inferred from homology"/>
<evidence type="ECO:0000256" key="1">
    <source>
        <dbReference type="ARBA" id="ARBA00006056"/>
    </source>
</evidence>
<organism evidence="3 4">
    <name type="scientific">Tistrella arctica</name>
    <dbReference type="NCBI Taxonomy" id="3133430"/>
    <lineage>
        <taxon>Bacteria</taxon>
        <taxon>Pseudomonadati</taxon>
        <taxon>Pseudomonadota</taxon>
        <taxon>Alphaproteobacteria</taxon>
        <taxon>Geminicoccales</taxon>
        <taxon>Geminicoccaceae</taxon>
        <taxon>Tistrella</taxon>
    </lineage>
</organism>
<dbReference type="Gene3D" id="3.30.1370.60">
    <property type="entry name" value="Hypothetical oxidoreductase yiak, domain 2"/>
    <property type="match status" value="1"/>
</dbReference>
<evidence type="ECO:0000256" key="2">
    <source>
        <dbReference type="ARBA" id="ARBA00023002"/>
    </source>
</evidence>
<dbReference type="SUPFAM" id="SSF89733">
    <property type="entry name" value="L-sulfolactate dehydrogenase-like"/>
    <property type="match status" value="1"/>
</dbReference>
<dbReference type="InterPro" id="IPR003767">
    <property type="entry name" value="Malate/L-lactate_DH-like"/>
</dbReference>
<comment type="similarity">
    <text evidence="1">Belongs to the LDH2/MDH2 oxidoreductase family.</text>
</comment>
<dbReference type="Proteomes" id="UP001413721">
    <property type="component" value="Unassembled WGS sequence"/>
</dbReference>
<dbReference type="RefSeq" id="WP_345938582.1">
    <property type="nucleotide sequence ID" value="NZ_JBBKTW010000012.1"/>
</dbReference>
<name>A0ABU9YSZ4_9PROT</name>